<evidence type="ECO:0000256" key="5">
    <source>
        <dbReference type="SAM" id="MobiDB-lite"/>
    </source>
</evidence>
<sequence>MRLSFFSTIPVFIVLIVLSLFVVSVDAAAAPGPLSLLPRLELGNSTHPHAPQGSATDGGGEEHGHGHYTLPSVFWIAFSALVGTPLAVAGVRGWRLTTAAGLGLGLCFPVWVAFVNTMSSAGLSRSASRSDIILTLLVLGAFIVGWIIGFLPMGIRVGMVSTCVSGGFALGIMLAITKHNLLVPIFAINWVIIVALGLIGLITVIFHRRASMIVSTVTVGLFLDALAIDLAINGSRGMSRGLRFLMDRNSSHADEMIKRGYRPPVSTTIILCIAISFIPLVSILQHKLFPGPFERTLEAIEEWRTNPRTPRAHRTNGNRNSVAPSFISYPPPAKTRRFTRILPRAAPVEAMPYNYDPSLENTHGSESQGSVGVDSIVPPYSSTVAVEVSGPAGKEFYGSDEKKGMEHSEPMSEPKKAHLA</sequence>
<feature type="transmembrane region" description="Helical" evidence="6">
    <location>
        <begin position="213"/>
        <end position="232"/>
    </location>
</feature>
<feature type="region of interest" description="Disordered" evidence="5">
    <location>
        <begin position="356"/>
        <end position="375"/>
    </location>
</feature>
<evidence type="ECO:0000256" key="1">
    <source>
        <dbReference type="ARBA" id="ARBA00004141"/>
    </source>
</evidence>
<feature type="region of interest" description="Disordered" evidence="5">
    <location>
        <begin position="308"/>
        <end position="328"/>
    </location>
</feature>
<dbReference type="InParanoid" id="A0A067MWQ9"/>
<keyword evidence="4 6" id="KW-0472">Membrane</keyword>
<feature type="transmembrane region" description="Helical" evidence="6">
    <location>
        <begin position="132"/>
        <end position="151"/>
    </location>
</feature>
<keyword evidence="7" id="KW-0732">Signal</keyword>
<gene>
    <name evidence="9" type="ORF">BOTBODRAFT_51512</name>
</gene>
<dbReference type="EMBL" id="KL198018">
    <property type="protein sequence ID" value="KDQ20183.1"/>
    <property type="molecule type" value="Genomic_DNA"/>
</dbReference>
<feature type="region of interest" description="Disordered" evidence="5">
    <location>
        <begin position="390"/>
        <end position="420"/>
    </location>
</feature>
<evidence type="ECO:0000256" key="7">
    <source>
        <dbReference type="SAM" id="SignalP"/>
    </source>
</evidence>
<dbReference type="Proteomes" id="UP000027195">
    <property type="component" value="Unassembled WGS sequence"/>
</dbReference>
<evidence type="ECO:0000313" key="10">
    <source>
        <dbReference type="Proteomes" id="UP000027195"/>
    </source>
</evidence>
<feature type="domain" description="TM7S3/TM198-like" evidence="8">
    <location>
        <begin position="77"/>
        <end position="274"/>
    </location>
</feature>
<comment type="subcellular location">
    <subcellularLocation>
        <location evidence="1">Membrane</location>
        <topology evidence="1">Multi-pass membrane protein</topology>
    </subcellularLocation>
</comment>
<evidence type="ECO:0000313" key="9">
    <source>
        <dbReference type="EMBL" id="KDQ20183.1"/>
    </source>
</evidence>
<dbReference type="Pfam" id="PF13886">
    <property type="entry name" value="TM7S3_TM198"/>
    <property type="match status" value="1"/>
</dbReference>
<proteinExistence type="predicted"/>
<feature type="transmembrane region" description="Helical" evidence="6">
    <location>
        <begin position="98"/>
        <end position="120"/>
    </location>
</feature>
<dbReference type="HOGENOM" id="CLU_653783_0_0_1"/>
<protein>
    <recommendedName>
        <fullName evidence="8">TM7S3/TM198-like domain-containing protein</fullName>
    </recommendedName>
</protein>
<keyword evidence="2 6" id="KW-0812">Transmembrane</keyword>
<dbReference type="GO" id="GO:0016020">
    <property type="term" value="C:membrane"/>
    <property type="evidence" value="ECO:0007669"/>
    <property type="project" value="UniProtKB-SubCell"/>
</dbReference>
<dbReference type="InterPro" id="IPR025256">
    <property type="entry name" value="TM7S3/TM198-like_dom"/>
</dbReference>
<reference evidence="10" key="1">
    <citation type="journal article" date="2014" name="Proc. Natl. Acad. Sci. U.S.A.">
        <title>Extensive sampling of basidiomycete genomes demonstrates inadequacy of the white-rot/brown-rot paradigm for wood decay fungi.</title>
        <authorList>
            <person name="Riley R."/>
            <person name="Salamov A.A."/>
            <person name="Brown D.W."/>
            <person name="Nagy L.G."/>
            <person name="Floudas D."/>
            <person name="Held B.W."/>
            <person name="Levasseur A."/>
            <person name="Lombard V."/>
            <person name="Morin E."/>
            <person name="Otillar R."/>
            <person name="Lindquist E.A."/>
            <person name="Sun H."/>
            <person name="LaButti K.M."/>
            <person name="Schmutz J."/>
            <person name="Jabbour D."/>
            <person name="Luo H."/>
            <person name="Baker S.E."/>
            <person name="Pisabarro A.G."/>
            <person name="Walton J.D."/>
            <person name="Blanchette R.A."/>
            <person name="Henrissat B."/>
            <person name="Martin F."/>
            <person name="Cullen D."/>
            <person name="Hibbett D.S."/>
            <person name="Grigoriev I.V."/>
        </authorList>
    </citation>
    <scope>NUCLEOTIDE SEQUENCE [LARGE SCALE GENOMIC DNA]</scope>
    <source>
        <strain evidence="10">FD-172 SS1</strain>
    </source>
</reference>
<keyword evidence="3 6" id="KW-1133">Transmembrane helix</keyword>
<evidence type="ECO:0000259" key="8">
    <source>
        <dbReference type="Pfam" id="PF13886"/>
    </source>
</evidence>
<keyword evidence="10" id="KW-1185">Reference proteome</keyword>
<accession>A0A067MWQ9</accession>
<organism evidence="9 10">
    <name type="scientific">Botryobasidium botryosum (strain FD-172 SS1)</name>
    <dbReference type="NCBI Taxonomy" id="930990"/>
    <lineage>
        <taxon>Eukaryota</taxon>
        <taxon>Fungi</taxon>
        <taxon>Dikarya</taxon>
        <taxon>Basidiomycota</taxon>
        <taxon>Agaricomycotina</taxon>
        <taxon>Agaricomycetes</taxon>
        <taxon>Cantharellales</taxon>
        <taxon>Botryobasidiaceae</taxon>
        <taxon>Botryobasidium</taxon>
    </lineage>
</organism>
<evidence type="ECO:0000256" key="3">
    <source>
        <dbReference type="ARBA" id="ARBA00022989"/>
    </source>
</evidence>
<feature type="transmembrane region" description="Helical" evidence="6">
    <location>
        <begin position="182"/>
        <end position="206"/>
    </location>
</feature>
<name>A0A067MWQ9_BOTB1</name>
<feature type="signal peptide" evidence="7">
    <location>
        <begin position="1"/>
        <end position="27"/>
    </location>
</feature>
<feature type="compositionally biased region" description="Basic and acidic residues" evidence="5">
    <location>
        <begin position="397"/>
        <end position="420"/>
    </location>
</feature>
<evidence type="ECO:0000256" key="6">
    <source>
        <dbReference type="SAM" id="Phobius"/>
    </source>
</evidence>
<feature type="transmembrane region" description="Helical" evidence="6">
    <location>
        <begin position="158"/>
        <end position="176"/>
    </location>
</feature>
<feature type="transmembrane region" description="Helical" evidence="6">
    <location>
        <begin position="265"/>
        <end position="284"/>
    </location>
</feature>
<feature type="chain" id="PRO_5001641611" description="TM7S3/TM198-like domain-containing protein" evidence="7">
    <location>
        <begin position="28"/>
        <end position="420"/>
    </location>
</feature>
<feature type="compositionally biased region" description="Polar residues" evidence="5">
    <location>
        <begin position="359"/>
        <end position="370"/>
    </location>
</feature>
<dbReference type="AlphaFoldDB" id="A0A067MWQ9"/>
<evidence type="ECO:0000256" key="4">
    <source>
        <dbReference type="ARBA" id="ARBA00023136"/>
    </source>
</evidence>
<feature type="transmembrane region" description="Helical" evidence="6">
    <location>
        <begin position="73"/>
        <end position="91"/>
    </location>
</feature>
<dbReference type="OrthoDB" id="3359595at2759"/>
<evidence type="ECO:0000256" key="2">
    <source>
        <dbReference type="ARBA" id="ARBA00022692"/>
    </source>
</evidence>